<evidence type="ECO:0008006" key="4">
    <source>
        <dbReference type="Google" id="ProtNLM"/>
    </source>
</evidence>
<dbReference type="PANTHER" id="PTHR36376">
    <property type="entry name" value="OS09G0514700 PROTEIN"/>
    <property type="match status" value="1"/>
</dbReference>
<gene>
    <name evidence="2" type="ORF">V6N12_066801</name>
</gene>
<sequence>MENKEGEGFYHNLSRKELQNLCKKYGLPANRSHSDMAKSLVSFLERQRMGSTTDTVGERLYGIQEAGHLLSLNLQLHPGASLNSSRDAGKDCYGHISRPIDRGNGGNYSQAVQSNALGCYIGDKFYHKEDYGGGPIFSQQRPHSHYVSQYDDSGFKNKEFQTISFNRDCSSLTRDGRMNDMLQIEHKDTNVAACSDKIVFPSSRNTQTVSPSSFQFHVSSEEGINLFVDLNSNPSEWVEKLKSGVSICQNMSHGKCKTFHKELGRFGESSKQMENSSQLNVDAGKIKDGHIHSGLPSNMIIKEKNSLQLDHHDGDDGSLGSAVIIPCARGIDISDHLEGDQGLTSVKSHPDSQGQIVSAGASCGKDECLITLNSINSPREKLAGDAALNISDGPLNLLTKENEICENSTLQNSCHLVSSGGIIPGCLPDALSEMQMPEELVHQKDALHSPGENGESVGLADPKHNIYANQGGLVGSTEFDQEPSRTRLPTLVEEQDQSKINNWGENSECSQDDLLENSGGLDDVESNGLGPSQKIHAAGFQVSL</sequence>
<organism evidence="2 3">
    <name type="scientific">Hibiscus sabdariffa</name>
    <name type="common">roselle</name>
    <dbReference type="NCBI Taxonomy" id="183260"/>
    <lineage>
        <taxon>Eukaryota</taxon>
        <taxon>Viridiplantae</taxon>
        <taxon>Streptophyta</taxon>
        <taxon>Embryophyta</taxon>
        <taxon>Tracheophyta</taxon>
        <taxon>Spermatophyta</taxon>
        <taxon>Magnoliopsida</taxon>
        <taxon>eudicotyledons</taxon>
        <taxon>Gunneridae</taxon>
        <taxon>Pentapetalae</taxon>
        <taxon>rosids</taxon>
        <taxon>malvids</taxon>
        <taxon>Malvales</taxon>
        <taxon>Malvaceae</taxon>
        <taxon>Malvoideae</taxon>
        <taxon>Hibiscus</taxon>
    </lineage>
</organism>
<keyword evidence="3" id="KW-1185">Reference proteome</keyword>
<comment type="caution">
    <text evidence="2">The sequence shown here is derived from an EMBL/GenBank/DDBJ whole genome shotgun (WGS) entry which is preliminary data.</text>
</comment>
<feature type="region of interest" description="Disordered" evidence="1">
    <location>
        <begin position="447"/>
        <end position="532"/>
    </location>
</feature>
<feature type="compositionally biased region" description="Polar residues" evidence="1">
    <location>
        <begin position="498"/>
        <end position="509"/>
    </location>
</feature>
<accession>A0ABR2C968</accession>
<evidence type="ECO:0000313" key="2">
    <source>
        <dbReference type="EMBL" id="KAK8515963.1"/>
    </source>
</evidence>
<dbReference type="Proteomes" id="UP001472677">
    <property type="component" value="Unassembled WGS sequence"/>
</dbReference>
<dbReference type="EMBL" id="JBBPBM010000061">
    <property type="protein sequence ID" value="KAK8515963.1"/>
    <property type="molecule type" value="Genomic_DNA"/>
</dbReference>
<protein>
    <recommendedName>
        <fullName evidence="4">SAP domain-containing protein</fullName>
    </recommendedName>
</protein>
<evidence type="ECO:0000256" key="1">
    <source>
        <dbReference type="SAM" id="MobiDB-lite"/>
    </source>
</evidence>
<evidence type="ECO:0000313" key="3">
    <source>
        <dbReference type="Proteomes" id="UP001472677"/>
    </source>
</evidence>
<dbReference type="PANTHER" id="PTHR36376:SF1">
    <property type="entry name" value="OS09G0514700 PROTEIN"/>
    <property type="match status" value="1"/>
</dbReference>
<reference evidence="2 3" key="1">
    <citation type="journal article" date="2024" name="G3 (Bethesda)">
        <title>Genome assembly of Hibiscus sabdariffa L. provides insights into metabolisms of medicinal natural products.</title>
        <authorList>
            <person name="Kim T."/>
        </authorList>
    </citation>
    <scope>NUCLEOTIDE SEQUENCE [LARGE SCALE GENOMIC DNA]</scope>
    <source>
        <strain evidence="2">TK-2024</strain>
        <tissue evidence="2">Old leaves</tissue>
    </source>
</reference>
<proteinExistence type="predicted"/>
<name>A0ABR2C968_9ROSI</name>